<dbReference type="EMBL" id="GGEC01071818">
    <property type="protein sequence ID" value="MBX52302.1"/>
    <property type="molecule type" value="Transcribed_RNA"/>
</dbReference>
<reference evidence="1" key="1">
    <citation type="submission" date="2018-02" db="EMBL/GenBank/DDBJ databases">
        <title>Rhizophora mucronata_Transcriptome.</title>
        <authorList>
            <person name="Meera S.P."/>
            <person name="Sreeshan A."/>
            <person name="Augustine A."/>
        </authorList>
    </citation>
    <scope>NUCLEOTIDE SEQUENCE</scope>
    <source>
        <tissue evidence="1">Leaf</tissue>
    </source>
</reference>
<evidence type="ECO:0000313" key="1">
    <source>
        <dbReference type="EMBL" id="MBX52302.1"/>
    </source>
</evidence>
<dbReference type="AlphaFoldDB" id="A0A2P2PC25"/>
<protein>
    <submittedName>
        <fullName evidence="1">Uncharacterized protein</fullName>
    </submittedName>
</protein>
<organism evidence="1">
    <name type="scientific">Rhizophora mucronata</name>
    <name type="common">Asiatic mangrove</name>
    <dbReference type="NCBI Taxonomy" id="61149"/>
    <lineage>
        <taxon>Eukaryota</taxon>
        <taxon>Viridiplantae</taxon>
        <taxon>Streptophyta</taxon>
        <taxon>Embryophyta</taxon>
        <taxon>Tracheophyta</taxon>
        <taxon>Spermatophyta</taxon>
        <taxon>Magnoliopsida</taxon>
        <taxon>eudicotyledons</taxon>
        <taxon>Gunneridae</taxon>
        <taxon>Pentapetalae</taxon>
        <taxon>rosids</taxon>
        <taxon>fabids</taxon>
        <taxon>Malpighiales</taxon>
        <taxon>Rhizophoraceae</taxon>
        <taxon>Rhizophora</taxon>
    </lineage>
</organism>
<name>A0A2P2PC25_RHIMU</name>
<proteinExistence type="predicted"/>
<accession>A0A2P2PC25</accession>
<sequence length="34" mass="3839">MECQWHCNITVLPTTQHTLVVSFLAGLTFMGVFL</sequence>